<sequence length="107" mass="12208">MRRDQSVKCRFEGELAALIAPLRTCGDERARHALFDALMDLEGRARTEGASDLTLRKIAEIRFLTGILREAVRPYRTVPLRTILRVRERMNGRTVVRAPEAAEIEDC</sequence>
<accession>A0AA37TQU0</accession>
<dbReference type="AlphaFoldDB" id="A0AA37TQU0"/>
<dbReference type="Proteomes" id="UP001157440">
    <property type="component" value="Unassembled WGS sequence"/>
</dbReference>
<evidence type="ECO:0000313" key="1">
    <source>
        <dbReference type="EMBL" id="GLS74116.1"/>
    </source>
</evidence>
<comment type="caution">
    <text evidence="1">The sequence shown here is derived from an EMBL/GenBank/DDBJ whole genome shotgun (WGS) entry which is preliminary data.</text>
</comment>
<evidence type="ECO:0000313" key="2">
    <source>
        <dbReference type="Proteomes" id="UP001157440"/>
    </source>
</evidence>
<proteinExistence type="predicted"/>
<organism evidence="1 2">
    <name type="scientific">Methylobacterium tardum</name>
    <dbReference type="NCBI Taxonomy" id="374432"/>
    <lineage>
        <taxon>Bacteria</taxon>
        <taxon>Pseudomonadati</taxon>
        <taxon>Pseudomonadota</taxon>
        <taxon>Alphaproteobacteria</taxon>
        <taxon>Hyphomicrobiales</taxon>
        <taxon>Methylobacteriaceae</taxon>
        <taxon>Methylobacterium</taxon>
    </lineage>
</organism>
<protein>
    <submittedName>
        <fullName evidence="1">Uncharacterized protein</fullName>
    </submittedName>
</protein>
<name>A0AA37TQU0_9HYPH</name>
<gene>
    <name evidence="1" type="ORF">GCM10007890_61310</name>
</gene>
<keyword evidence="2" id="KW-1185">Reference proteome</keyword>
<reference evidence="2" key="1">
    <citation type="journal article" date="2019" name="Int. J. Syst. Evol. Microbiol.">
        <title>The Global Catalogue of Microorganisms (GCM) 10K type strain sequencing project: providing services to taxonomists for standard genome sequencing and annotation.</title>
        <authorList>
            <consortium name="The Broad Institute Genomics Platform"/>
            <consortium name="The Broad Institute Genome Sequencing Center for Infectious Disease"/>
            <person name="Wu L."/>
            <person name="Ma J."/>
        </authorList>
    </citation>
    <scope>NUCLEOTIDE SEQUENCE [LARGE SCALE GENOMIC DNA]</scope>
    <source>
        <strain evidence="2">NBRC 103632</strain>
    </source>
</reference>
<dbReference type="EMBL" id="BSPL01000033">
    <property type="protein sequence ID" value="GLS74116.1"/>
    <property type="molecule type" value="Genomic_DNA"/>
</dbReference>